<keyword evidence="4 7" id="KW-1133">Transmembrane helix</keyword>
<sequence>MTSFPAARPETSDYLCIRRHKCSVLPLIRHVHSSLQGVIGMQLVVTMVMASVLQKIIPHYSLARWLLCNGSLYWYQHPTEDELRTLAGKQQIRGKSKKDRKYNGHIENKPLTIPKDIDLHLETKTVTEVDTLALHYFPEYQWLVDFTVAATVVYLITEAYYTLMGPSQEMNISIVWCMLVLAFAVKVLFTLTTHYFKVEDGGERSVCVTFGFFFFVKAMAILIVTESYLEFGLETGFTNFSEGAVEFLQKQGLESQSCSHQPWDRKLPLAMERSRECREERKRRRMVSIAGLPTGLRKPWDRKLPLAMERSRERREERKRRRMVSIAGLHRAFGR</sequence>
<dbReference type="PANTHER" id="PTHR13624:SF3">
    <property type="entry name" value="TRANSMEMBRANE PROTEIN 161B"/>
    <property type="match status" value="1"/>
</dbReference>
<comment type="subcellular location">
    <subcellularLocation>
        <location evidence="1">Membrane</location>
        <topology evidence="1">Multi-pass membrane protein</topology>
    </subcellularLocation>
</comment>
<proteinExistence type="inferred from homology"/>
<dbReference type="InterPro" id="IPR019395">
    <property type="entry name" value="Transmembrane_161A/B"/>
</dbReference>
<gene>
    <name evidence="8" type="ORF">RIMI_LOCUS15331956</name>
</gene>
<dbReference type="Pfam" id="PF10268">
    <property type="entry name" value="Tmemb_161AB"/>
    <property type="match status" value="1"/>
</dbReference>
<keyword evidence="3 7" id="KW-0812">Transmembrane</keyword>
<evidence type="ECO:0000256" key="7">
    <source>
        <dbReference type="SAM" id="Phobius"/>
    </source>
</evidence>
<feature type="transmembrane region" description="Helical" evidence="7">
    <location>
        <begin position="208"/>
        <end position="229"/>
    </location>
</feature>
<name>A0ABN9M0W0_9NEOB</name>
<protein>
    <recommendedName>
        <fullName evidence="10">Transmembrane protein 161B</fullName>
    </recommendedName>
</protein>
<feature type="transmembrane region" description="Helical" evidence="7">
    <location>
        <begin position="140"/>
        <end position="161"/>
    </location>
</feature>
<keyword evidence="9" id="KW-1185">Reference proteome</keyword>
<keyword evidence="6" id="KW-0325">Glycoprotein</keyword>
<feature type="transmembrane region" description="Helical" evidence="7">
    <location>
        <begin position="173"/>
        <end position="196"/>
    </location>
</feature>
<organism evidence="8 9">
    <name type="scientific">Ranitomeya imitator</name>
    <name type="common">mimic poison frog</name>
    <dbReference type="NCBI Taxonomy" id="111125"/>
    <lineage>
        <taxon>Eukaryota</taxon>
        <taxon>Metazoa</taxon>
        <taxon>Chordata</taxon>
        <taxon>Craniata</taxon>
        <taxon>Vertebrata</taxon>
        <taxon>Euteleostomi</taxon>
        <taxon>Amphibia</taxon>
        <taxon>Batrachia</taxon>
        <taxon>Anura</taxon>
        <taxon>Neobatrachia</taxon>
        <taxon>Hyloidea</taxon>
        <taxon>Dendrobatidae</taxon>
        <taxon>Dendrobatinae</taxon>
        <taxon>Ranitomeya</taxon>
    </lineage>
</organism>
<evidence type="ECO:0000256" key="2">
    <source>
        <dbReference type="ARBA" id="ARBA00009706"/>
    </source>
</evidence>
<comment type="caution">
    <text evidence="8">The sequence shown here is derived from an EMBL/GenBank/DDBJ whole genome shotgun (WGS) entry which is preliminary data.</text>
</comment>
<evidence type="ECO:0000256" key="6">
    <source>
        <dbReference type="ARBA" id="ARBA00023180"/>
    </source>
</evidence>
<dbReference type="Proteomes" id="UP001176940">
    <property type="component" value="Unassembled WGS sequence"/>
</dbReference>
<evidence type="ECO:0000313" key="9">
    <source>
        <dbReference type="Proteomes" id="UP001176940"/>
    </source>
</evidence>
<comment type="similarity">
    <text evidence="2">Belongs to the TMEM161 family.</text>
</comment>
<dbReference type="PANTHER" id="PTHR13624">
    <property type="entry name" value="RE42071P"/>
    <property type="match status" value="1"/>
</dbReference>
<evidence type="ECO:0000256" key="1">
    <source>
        <dbReference type="ARBA" id="ARBA00004141"/>
    </source>
</evidence>
<evidence type="ECO:0000256" key="5">
    <source>
        <dbReference type="ARBA" id="ARBA00023136"/>
    </source>
</evidence>
<dbReference type="EMBL" id="CAUEEQ010041039">
    <property type="protein sequence ID" value="CAJ0956001.1"/>
    <property type="molecule type" value="Genomic_DNA"/>
</dbReference>
<evidence type="ECO:0000256" key="3">
    <source>
        <dbReference type="ARBA" id="ARBA00022692"/>
    </source>
</evidence>
<keyword evidence="5 7" id="KW-0472">Membrane</keyword>
<accession>A0ABN9M0W0</accession>
<evidence type="ECO:0008006" key="10">
    <source>
        <dbReference type="Google" id="ProtNLM"/>
    </source>
</evidence>
<evidence type="ECO:0000313" key="8">
    <source>
        <dbReference type="EMBL" id="CAJ0956001.1"/>
    </source>
</evidence>
<reference evidence="8" key="1">
    <citation type="submission" date="2023-07" db="EMBL/GenBank/DDBJ databases">
        <authorList>
            <person name="Stuckert A."/>
        </authorList>
    </citation>
    <scope>NUCLEOTIDE SEQUENCE</scope>
</reference>
<evidence type="ECO:0000256" key="4">
    <source>
        <dbReference type="ARBA" id="ARBA00022989"/>
    </source>
</evidence>